<protein>
    <submittedName>
        <fullName evidence="1">Uncharacterized protein</fullName>
    </submittedName>
</protein>
<comment type="caution">
    <text evidence="1">The sequence shown here is derived from an EMBL/GenBank/DDBJ whole genome shotgun (WGS) entry which is preliminary data.</text>
</comment>
<evidence type="ECO:0000313" key="1">
    <source>
        <dbReference type="EMBL" id="PWN61707.1"/>
    </source>
</evidence>
<name>A0A316WK18_9FLAO</name>
<evidence type="ECO:0000313" key="2">
    <source>
        <dbReference type="Proteomes" id="UP000236413"/>
    </source>
</evidence>
<gene>
    <name evidence="1" type="ORF">C1634_010535</name>
</gene>
<dbReference type="EMBL" id="PPEG02000004">
    <property type="protein sequence ID" value="PWN61707.1"/>
    <property type="molecule type" value="Genomic_DNA"/>
</dbReference>
<dbReference type="AlphaFoldDB" id="A0A316WK18"/>
<proteinExistence type="predicted"/>
<dbReference type="Proteomes" id="UP000236413">
    <property type="component" value="Unassembled WGS sequence"/>
</dbReference>
<organism evidence="1 2">
    <name type="scientific">Chryseobacterium viscerum</name>
    <dbReference type="NCBI Taxonomy" id="1037377"/>
    <lineage>
        <taxon>Bacteria</taxon>
        <taxon>Pseudomonadati</taxon>
        <taxon>Bacteroidota</taxon>
        <taxon>Flavobacteriia</taxon>
        <taxon>Flavobacteriales</taxon>
        <taxon>Weeksellaceae</taxon>
        <taxon>Chryseobacterium group</taxon>
        <taxon>Chryseobacterium</taxon>
    </lineage>
</organism>
<sequence>METNFWATYEIEDPFELINAFFNYCTVDSYKNTLNEVMLFVYKAEVCNKERPGDVFDFHTAVRSFIRGAYLLTFKAKRWKVKEVPEEWQIISQASLNKEEYQNPFLVFEKAFKCKTLDEYEFFLNEIVHVSLSPYREEFDYDLITPHIYFVKMLDAAQVMSERGVIKIKDNVKDNSE</sequence>
<reference evidence="1 2" key="1">
    <citation type="submission" date="2018-04" db="EMBL/GenBank/DDBJ databases">
        <title>Chryseobacterium oncorhynchi 701B-08T from rainbow trout, and Chryseobacterium viscerum 687B-08T from diseased fish.</title>
        <authorList>
            <person name="Jeong J.-J."/>
            <person name="Lee Y.J."/>
            <person name="Pathiraja D."/>
            <person name="Park B."/>
            <person name="Choi I.-G."/>
            <person name="Kim K.D."/>
        </authorList>
    </citation>
    <scope>NUCLEOTIDE SEQUENCE [LARGE SCALE GENOMIC DNA]</scope>
    <source>
        <strain evidence="1 2">687B-08</strain>
    </source>
</reference>
<accession>A0A316WK18</accession>